<name>A0AAW3M3H3_PSESS</name>
<gene>
    <name evidence="2" type="ORF">AO287_17880</name>
</gene>
<dbReference type="EMBL" id="LKCI01000019">
    <property type="protein sequence ID" value="KTC60162.1"/>
    <property type="molecule type" value="Genomic_DNA"/>
</dbReference>
<dbReference type="Pfam" id="PF03374">
    <property type="entry name" value="ANT"/>
    <property type="match status" value="1"/>
</dbReference>
<reference evidence="2 3" key="1">
    <citation type="submission" date="2015-09" db="EMBL/GenBank/DDBJ databases">
        <title>Genome sequence of ICMP 19499.</title>
        <authorList>
            <person name="Visnovsky S.B."/>
            <person name="Lu A."/>
            <person name="Panda P."/>
            <person name="Pitman A.R."/>
        </authorList>
    </citation>
    <scope>NUCLEOTIDE SEQUENCE [LARGE SCALE GENOMIC DNA]</scope>
    <source>
        <strain evidence="2 3">ICMP 19499</strain>
    </source>
</reference>
<keyword evidence="2" id="KW-0238">DNA-binding</keyword>
<dbReference type="Pfam" id="PF09669">
    <property type="entry name" value="Phage_pRha"/>
    <property type="match status" value="1"/>
</dbReference>
<evidence type="ECO:0000259" key="1">
    <source>
        <dbReference type="Pfam" id="PF03374"/>
    </source>
</evidence>
<protein>
    <submittedName>
        <fullName evidence="2">DNA-binding protein</fullName>
    </submittedName>
</protein>
<dbReference type="InterPro" id="IPR014054">
    <property type="entry name" value="Phage_regulatory_Rha"/>
</dbReference>
<accession>A0AAW3M3H3</accession>
<sequence>MSSREISELTGKRHPDVKRDIQAMATELKEDVSSFARIYLDTMNRRQTEYMLDREHTDCLLTGYSAELRMKVIRRWRELEGQVVGRLQVPVTFAEALRLAADQVEQNRVLQGVIDKQAPKVAALNRLASTAGSVCITDAAKHLGLGPLKLISWLSGNRWIYRRTSFANWSAFQPRLSAGLLEHKLVRIPNKESEELKVVEQVMVTRRGLVVLAEKIGASL</sequence>
<dbReference type="AlphaFoldDB" id="A0AAW3M3H3"/>
<proteinExistence type="predicted"/>
<dbReference type="InterPro" id="IPR005039">
    <property type="entry name" value="Ant_C"/>
</dbReference>
<feature type="domain" description="Antirepressor protein C-terminal" evidence="1">
    <location>
        <begin position="114"/>
        <end position="217"/>
    </location>
</feature>
<evidence type="ECO:0000313" key="2">
    <source>
        <dbReference type="EMBL" id="KTC60162.1"/>
    </source>
</evidence>
<evidence type="ECO:0000313" key="3">
    <source>
        <dbReference type="Proteomes" id="UP000054513"/>
    </source>
</evidence>
<comment type="caution">
    <text evidence="2">The sequence shown here is derived from an EMBL/GenBank/DDBJ whole genome shotgun (WGS) entry which is preliminary data.</text>
</comment>
<dbReference type="GO" id="GO:0003677">
    <property type="term" value="F:DNA binding"/>
    <property type="evidence" value="ECO:0007669"/>
    <property type="project" value="UniProtKB-KW"/>
</dbReference>
<organism evidence="2 3">
    <name type="scientific">Pseudomonas savastanoi</name>
    <name type="common">Pseudomonas syringae pv. savastanoi</name>
    <dbReference type="NCBI Taxonomy" id="29438"/>
    <lineage>
        <taxon>Bacteria</taxon>
        <taxon>Pseudomonadati</taxon>
        <taxon>Pseudomonadota</taxon>
        <taxon>Gammaproteobacteria</taxon>
        <taxon>Pseudomonadales</taxon>
        <taxon>Pseudomonadaceae</taxon>
        <taxon>Pseudomonas</taxon>
    </lineage>
</organism>
<dbReference type="Proteomes" id="UP000054513">
    <property type="component" value="Unassembled WGS sequence"/>
</dbReference>